<dbReference type="Pfam" id="PF08011">
    <property type="entry name" value="PDDEXK_9"/>
    <property type="match status" value="1"/>
</dbReference>
<dbReference type="Gene3D" id="3.40.50.300">
    <property type="entry name" value="P-loop containing nucleotide triphosphate hydrolases"/>
    <property type="match status" value="1"/>
</dbReference>
<dbReference type="RefSeq" id="WP_158363453.1">
    <property type="nucleotide sequence ID" value="NZ_JAOQKC010000010.1"/>
</dbReference>
<dbReference type="InterPro" id="IPR012547">
    <property type="entry name" value="PDDEXK_9"/>
</dbReference>
<comment type="caution">
    <text evidence="2">The sequence shown here is derived from an EMBL/GenBank/DDBJ whole genome shotgun (WGS) entry which is preliminary data.</text>
</comment>
<evidence type="ECO:0000313" key="2">
    <source>
        <dbReference type="EMBL" id="MCU6696973.1"/>
    </source>
</evidence>
<dbReference type="SUPFAM" id="SSF52540">
    <property type="entry name" value="P-loop containing nucleoside triphosphate hydrolases"/>
    <property type="match status" value="1"/>
</dbReference>
<evidence type="ECO:0000313" key="3">
    <source>
        <dbReference type="Proteomes" id="UP001652461"/>
    </source>
</evidence>
<dbReference type="PANTHER" id="PTHR34825">
    <property type="entry name" value="CONSERVED PROTEIN, WITH A WEAK D-GALACTARATE DEHYDRATASE/ALTRONATE HYDROLASE DOMAIN"/>
    <property type="match status" value="1"/>
</dbReference>
<feature type="domain" description="AAA-ATPase-like" evidence="1">
    <location>
        <begin position="22"/>
        <end position="208"/>
    </location>
</feature>
<dbReference type="Proteomes" id="UP001652461">
    <property type="component" value="Unassembled WGS sequence"/>
</dbReference>
<dbReference type="PANTHER" id="PTHR34825:SF1">
    <property type="entry name" value="AAA-ATPASE-LIKE DOMAIN-CONTAINING PROTEIN"/>
    <property type="match status" value="1"/>
</dbReference>
<keyword evidence="2" id="KW-0547">Nucleotide-binding</keyword>
<keyword evidence="2" id="KW-0067">ATP-binding</keyword>
<dbReference type="GO" id="GO:0005524">
    <property type="term" value="F:ATP binding"/>
    <property type="evidence" value="ECO:0007669"/>
    <property type="project" value="UniProtKB-KW"/>
</dbReference>
<gene>
    <name evidence="2" type="ORF">OCV63_08700</name>
</gene>
<accession>A0ABT2RXD8</accession>
<dbReference type="Pfam" id="PF09820">
    <property type="entry name" value="AAA-ATPase_like"/>
    <property type="match status" value="1"/>
</dbReference>
<evidence type="ECO:0000259" key="1">
    <source>
        <dbReference type="Pfam" id="PF09820"/>
    </source>
</evidence>
<dbReference type="InterPro" id="IPR018631">
    <property type="entry name" value="AAA-ATPase-like_dom"/>
</dbReference>
<keyword evidence="3" id="KW-1185">Reference proteome</keyword>
<name>A0ABT2RXD8_9FIRM</name>
<reference evidence="2 3" key="1">
    <citation type="journal article" date="2021" name="ISME Commun">
        <title>Automated analysis of genomic sequences facilitates high-throughput and comprehensive description of bacteria.</title>
        <authorList>
            <person name="Hitch T.C.A."/>
        </authorList>
    </citation>
    <scope>NUCLEOTIDE SEQUENCE [LARGE SCALE GENOMIC DNA]</scope>
    <source>
        <strain evidence="2 3">Sanger_04</strain>
    </source>
</reference>
<dbReference type="EMBL" id="JAOQKC010000010">
    <property type="protein sequence ID" value="MCU6696973.1"/>
    <property type="molecule type" value="Genomic_DNA"/>
</dbReference>
<organism evidence="2 3">
    <name type="scientific">Laedolimicola ammoniilytica</name>
    <dbReference type="NCBI Taxonomy" id="2981771"/>
    <lineage>
        <taxon>Bacteria</taxon>
        <taxon>Bacillati</taxon>
        <taxon>Bacillota</taxon>
        <taxon>Clostridia</taxon>
        <taxon>Lachnospirales</taxon>
        <taxon>Lachnospiraceae</taxon>
        <taxon>Laedolimicola</taxon>
    </lineage>
</organism>
<sequence length="525" mass="60674">MKGYRFFLNRNNATDGFHESVSGRYYVDKSKIITFINSKISTKEKWICVTHPRRFGKSMVVEMLASYYTKGCKAEELFRGLKVKEDPSFYQHLNKHNVIYMNFSGYFENTIGSDGGIEKLSKNLLHDLKEEYPGLLDEKMELPLALDMVQQVTGSKFIFLIDEWDTIFRFQKNEKAKQEQFLGFLKLLFKDRTYVELVYMTGILPIKKYNTGSALNMFREYTMLEPKQMDPYFGFSKEEVKELCQTASEDMFEELTEWYDGYCGLGGVEKYNPRSVIEALESGICSDYWANTGGFSELEDYITMDFDGLGQAVTRLLGGEEIPVNVLGFSNDLDSFRDKDEVITALIHLGYLTIRNGKARIPNREMQEEFGNTIKKLSWGEVSRLLNQSKRLLEATQQMDAETVAQILEGVHDGMHEFKEYNNEHTLKCVIHLAYYAAIDEYELKFEENAGKGIADCIMIPRKQSNPGIILELKYDGNVDEALTQIKTKNYITGIPDRVKQVILVGINYDKKTKRHECKMERIKR</sequence>
<dbReference type="InterPro" id="IPR027417">
    <property type="entry name" value="P-loop_NTPase"/>
</dbReference>
<proteinExistence type="predicted"/>
<protein>
    <submittedName>
        <fullName evidence="2">ATP-binding protein</fullName>
    </submittedName>
</protein>